<dbReference type="InterPro" id="IPR017853">
    <property type="entry name" value="GH"/>
</dbReference>
<dbReference type="InterPro" id="IPR018247">
    <property type="entry name" value="EF_Hand_1_Ca_BS"/>
</dbReference>
<evidence type="ECO:0000259" key="10">
    <source>
        <dbReference type="PROSITE" id="PS51766"/>
    </source>
</evidence>
<dbReference type="Proteomes" id="UP000184394">
    <property type="component" value="Unassembled WGS sequence"/>
</dbReference>
<keyword evidence="3" id="KW-0136">Cellulose degradation</keyword>
<dbReference type="OrthoDB" id="9800955at2"/>
<evidence type="ECO:0000256" key="8">
    <source>
        <dbReference type="SAM" id="MobiDB-lite"/>
    </source>
</evidence>
<protein>
    <submittedName>
        <fullName evidence="11">Endoglucanase</fullName>
    </submittedName>
</protein>
<evidence type="ECO:0000256" key="6">
    <source>
        <dbReference type="ARBA" id="ARBA00023326"/>
    </source>
</evidence>
<evidence type="ECO:0000313" key="12">
    <source>
        <dbReference type="Proteomes" id="UP000184394"/>
    </source>
</evidence>
<reference evidence="11 12" key="1">
    <citation type="submission" date="2016-11" db="EMBL/GenBank/DDBJ databases">
        <authorList>
            <person name="Jaros S."/>
            <person name="Januszkiewicz K."/>
            <person name="Wedrychowicz H."/>
        </authorList>
    </citation>
    <scope>NUCLEOTIDE SEQUENCE [LARGE SCALE GENOMIC DNA]</scope>
    <source>
        <strain evidence="11 12">Y1</strain>
    </source>
</reference>
<dbReference type="InterPro" id="IPR036439">
    <property type="entry name" value="Dockerin_dom_sf"/>
</dbReference>
<dbReference type="SUPFAM" id="SSF63446">
    <property type="entry name" value="Type I dockerin domain"/>
    <property type="match status" value="1"/>
</dbReference>
<dbReference type="SUPFAM" id="SSF51445">
    <property type="entry name" value="(Trans)glycosidases"/>
    <property type="match status" value="1"/>
</dbReference>
<keyword evidence="6" id="KW-0624">Polysaccharide degradation</keyword>
<proteinExistence type="inferred from homology"/>
<dbReference type="PANTHER" id="PTHR31297">
    <property type="entry name" value="GLUCAN ENDO-1,6-BETA-GLUCOSIDASE B"/>
    <property type="match status" value="1"/>
</dbReference>
<feature type="compositionally biased region" description="Low complexity" evidence="8">
    <location>
        <begin position="409"/>
        <end position="429"/>
    </location>
</feature>
<dbReference type="EMBL" id="FRCT01000003">
    <property type="protein sequence ID" value="SHM33738.1"/>
    <property type="molecule type" value="Genomic_DNA"/>
</dbReference>
<keyword evidence="9" id="KW-0732">Signal</keyword>
<keyword evidence="4" id="KW-0119">Carbohydrate metabolism</keyword>
<dbReference type="CDD" id="cd14256">
    <property type="entry name" value="Dockerin_I"/>
    <property type="match status" value="1"/>
</dbReference>
<dbReference type="PANTHER" id="PTHR31297:SF41">
    <property type="entry name" value="ENDOGLUCANASE, PUTATIVE (AFU_ORTHOLOGUE AFUA_5G01830)-RELATED"/>
    <property type="match status" value="1"/>
</dbReference>
<evidence type="ECO:0000256" key="7">
    <source>
        <dbReference type="RuleBase" id="RU361153"/>
    </source>
</evidence>
<dbReference type="InterPro" id="IPR050386">
    <property type="entry name" value="Glycosyl_hydrolase_5"/>
</dbReference>
<gene>
    <name evidence="11" type="ORF">SAMN04487860_103186</name>
</gene>
<sequence>MGTKKCSLVLAAVVLASTFGSFPQSNGTVYAADKGMRDMTTMEIVKEMGIGINLGNTMEACGDWIADVDKQWGDGVLTVQDYETAWGSPVVTKAMIQGMADEGFGVVRVPVAWSNLMGENYNINDDLDARVHEIVDWVIDADMYCIINIHWDNGWVNTFPDNKDECMKRYKVMWEQIADSFKEYGDKLMFESQNEELGWEKIWNPWGSTDGKAESYGLVNEINQKFVDTVRSSGGNNPKRHLLISGYNTGFDRTCDPLFKMPDDPANHMAVSVHYYTPAGFAILEDKDETWAKARSTWGTDADYKELNDNMEMMKKGYVDKGIPVIVGEYGCPTKGKNPDSVRLFLSSVCKSAYEHGLCPVLWSTPDSTTDDGTVIKGHYDRSACKLVDQELKKLFNEISGFVPKTHETTTTTTSTTTTSTTTSSSATTTSTTTVTTTSAVETTTSTVTTTSVPDIKVTIWGDVNCDGDVDMSDIVLIMQSLANPNKYGLGGTDENAITEQGQANGDVDTSSKGITSNDAVRIQEFLLKKIASLAPVTQ</sequence>
<dbReference type="GO" id="GO:0005576">
    <property type="term" value="C:extracellular region"/>
    <property type="evidence" value="ECO:0007669"/>
    <property type="project" value="TreeGrafter"/>
</dbReference>
<keyword evidence="2 7" id="KW-0378">Hydrolase</keyword>
<dbReference type="PROSITE" id="PS51766">
    <property type="entry name" value="DOCKERIN"/>
    <property type="match status" value="1"/>
</dbReference>
<dbReference type="GO" id="GO:0009986">
    <property type="term" value="C:cell surface"/>
    <property type="evidence" value="ECO:0007669"/>
    <property type="project" value="TreeGrafter"/>
</dbReference>
<dbReference type="Gene3D" id="3.20.20.80">
    <property type="entry name" value="Glycosidases"/>
    <property type="match status" value="1"/>
</dbReference>
<feature type="domain" description="Dockerin" evidence="10">
    <location>
        <begin position="457"/>
        <end position="536"/>
    </location>
</feature>
<dbReference type="PROSITE" id="PS00018">
    <property type="entry name" value="EF_HAND_1"/>
    <property type="match status" value="1"/>
</dbReference>
<dbReference type="InterPro" id="IPR001547">
    <property type="entry name" value="Glyco_hydro_5"/>
</dbReference>
<dbReference type="GO" id="GO:0030245">
    <property type="term" value="P:cellulose catabolic process"/>
    <property type="evidence" value="ECO:0007669"/>
    <property type="project" value="UniProtKB-KW"/>
</dbReference>
<dbReference type="InterPro" id="IPR016134">
    <property type="entry name" value="Dockerin_dom"/>
</dbReference>
<dbReference type="Pfam" id="PF00150">
    <property type="entry name" value="Cellulase"/>
    <property type="match status" value="1"/>
</dbReference>
<feature type="signal peptide" evidence="9">
    <location>
        <begin position="1"/>
        <end position="23"/>
    </location>
</feature>
<evidence type="ECO:0000256" key="4">
    <source>
        <dbReference type="ARBA" id="ARBA00023277"/>
    </source>
</evidence>
<dbReference type="AlphaFoldDB" id="A0A1M7HZB1"/>
<keyword evidence="5 7" id="KW-0326">Glycosidase</keyword>
<dbReference type="GO" id="GO:0008422">
    <property type="term" value="F:beta-glucosidase activity"/>
    <property type="evidence" value="ECO:0007669"/>
    <property type="project" value="TreeGrafter"/>
</dbReference>
<evidence type="ECO:0000256" key="5">
    <source>
        <dbReference type="ARBA" id="ARBA00023295"/>
    </source>
</evidence>
<dbReference type="Gene3D" id="1.10.1330.10">
    <property type="entry name" value="Dockerin domain"/>
    <property type="match status" value="1"/>
</dbReference>
<comment type="similarity">
    <text evidence="1 7">Belongs to the glycosyl hydrolase 5 (cellulase A) family.</text>
</comment>
<evidence type="ECO:0000313" key="11">
    <source>
        <dbReference type="EMBL" id="SHM33738.1"/>
    </source>
</evidence>
<evidence type="ECO:0000256" key="1">
    <source>
        <dbReference type="ARBA" id="ARBA00005641"/>
    </source>
</evidence>
<feature type="chain" id="PRO_5038748633" evidence="9">
    <location>
        <begin position="24"/>
        <end position="539"/>
    </location>
</feature>
<evidence type="ECO:0000256" key="2">
    <source>
        <dbReference type="ARBA" id="ARBA00022801"/>
    </source>
</evidence>
<accession>A0A1M7HZB1</accession>
<evidence type="ECO:0000256" key="3">
    <source>
        <dbReference type="ARBA" id="ARBA00023001"/>
    </source>
</evidence>
<feature type="region of interest" description="Disordered" evidence="8">
    <location>
        <begin position="408"/>
        <end position="429"/>
    </location>
</feature>
<organism evidence="11 12">
    <name type="scientific">Ruminococcus flavefaciens</name>
    <dbReference type="NCBI Taxonomy" id="1265"/>
    <lineage>
        <taxon>Bacteria</taxon>
        <taxon>Bacillati</taxon>
        <taxon>Bacillota</taxon>
        <taxon>Clostridia</taxon>
        <taxon>Eubacteriales</taxon>
        <taxon>Oscillospiraceae</taxon>
        <taxon>Ruminococcus</taxon>
    </lineage>
</organism>
<name>A0A1M7HZB1_RUMFL</name>
<dbReference type="RefSeq" id="WP_072949363.1">
    <property type="nucleotide sequence ID" value="NZ_FRCT01000003.1"/>
</dbReference>
<evidence type="ECO:0000256" key="9">
    <source>
        <dbReference type="SAM" id="SignalP"/>
    </source>
</evidence>